<keyword evidence="9" id="KW-1185">Reference proteome</keyword>
<proteinExistence type="inferred from homology"/>
<feature type="transmembrane region" description="Helical" evidence="6">
    <location>
        <begin position="86"/>
        <end position="105"/>
    </location>
</feature>
<organism evidence="8 9">
    <name type="scientific">Grimontia sedimenti</name>
    <dbReference type="NCBI Taxonomy" id="2711294"/>
    <lineage>
        <taxon>Bacteria</taxon>
        <taxon>Pseudomonadati</taxon>
        <taxon>Pseudomonadota</taxon>
        <taxon>Gammaproteobacteria</taxon>
        <taxon>Vibrionales</taxon>
        <taxon>Vibrionaceae</taxon>
        <taxon>Grimontia</taxon>
    </lineage>
</organism>
<dbReference type="InterPro" id="IPR007267">
    <property type="entry name" value="GtrA_DPMS_TM"/>
</dbReference>
<dbReference type="GO" id="GO:0005886">
    <property type="term" value="C:plasma membrane"/>
    <property type="evidence" value="ECO:0007669"/>
    <property type="project" value="TreeGrafter"/>
</dbReference>
<gene>
    <name evidence="8" type="ORF">G5S52_14225</name>
</gene>
<dbReference type="Pfam" id="PF04138">
    <property type="entry name" value="GtrA_DPMS_TM"/>
    <property type="match status" value="1"/>
</dbReference>
<accession>A0A6M1RRW2</accession>
<name>A0A6M1RRW2_9GAMM</name>
<evidence type="ECO:0000313" key="9">
    <source>
        <dbReference type="Proteomes" id="UP000473008"/>
    </source>
</evidence>
<comment type="subcellular location">
    <subcellularLocation>
        <location evidence="1">Membrane</location>
        <topology evidence="1">Multi-pass membrane protein</topology>
    </subcellularLocation>
</comment>
<feature type="domain" description="GtrA/DPMS transmembrane" evidence="7">
    <location>
        <begin position="25"/>
        <end position="134"/>
    </location>
</feature>
<dbReference type="AlphaFoldDB" id="A0A6M1RRW2"/>
<reference evidence="8 9" key="1">
    <citation type="submission" date="2020-02" db="EMBL/GenBank/DDBJ databases">
        <title>The draft genome of Grimontia sedimenta sp. nov., isolated from benthic sediments near coral reefs south of Kuwait.</title>
        <authorList>
            <person name="Mahmoud H.M."/>
            <person name="Jose L."/>
            <person name="Eapen S."/>
        </authorList>
    </citation>
    <scope>NUCLEOTIDE SEQUENCE [LARGE SCALE GENOMIC DNA]</scope>
    <source>
        <strain evidence="8 9">S25</strain>
    </source>
</reference>
<evidence type="ECO:0000256" key="2">
    <source>
        <dbReference type="ARBA" id="ARBA00009399"/>
    </source>
</evidence>
<evidence type="ECO:0000256" key="3">
    <source>
        <dbReference type="ARBA" id="ARBA00022692"/>
    </source>
</evidence>
<evidence type="ECO:0000259" key="7">
    <source>
        <dbReference type="Pfam" id="PF04138"/>
    </source>
</evidence>
<comment type="similarity">
    <text evidence="2">Belongs to the GtrA family.</text>
</comment>
<protein>
    <submittedName>
        <fullName evidence="8">GtrA family protein</fullName>
    </submittedName>
</protein>
<feature type="transmembrane region" description="Helical" evidence="6">
    <location>
        <begin position="117"/>
        <end position="135"/>
    </location>
</feature>
<keyword evidence="5 6" id="KW-0472">Membrane</keyword>
<evidence type="ECO:0000256" key="4">
    <source>
        <dbReference type="ARBA" id="ARBA00022989"/>
    </source>
</evidence>
<keyword evidence="3 6" id="KW-0812">Transmembrane</keyword>
<evidence type="ECO:0000313" key="8">
    <source>
        <dbReference type="EMBL" id="NGN98757.1"/>
    </source>
</evidence>
<evidence type="ECO:0000256" key="5">
    <source>
        <dbReference type="ARBA" id="ARBA00023136"/>
    </source>
</evidence>
<dbReference type="RefSeq" id="WP_165014935.1">
    <property type="nucleotide sequence ID" value="NZ_JAALDL010000010.1"/>
</dbReference>
<feature type="transmembrane region" description="Helical" evidence="6">
    <location>
        <begin position="26"/>
        <end position="48"/>
    </location>
</feature>
<evidence type="ECO:0000256" key="1">
    <source>
        <dbReference type="ARBA" id="ARBA00004141"/>
    </source>
</evidence>
<dbReference type="Proteomes" id="UP000473008">
    <property type="component" value="Unassembled WGS sequence"/>
</dbReference>
<comment type="caution">
    <text evidence="8">The sequence shown here is derived from an EMBL/GenBank/DDBJ whole genome shotgun (WGS) entry which is preliminary data.</text>
</comment>
<keyword evidence="4 6" id="KW-1133">Transmembrane helix</keyword>
<feature type="transmembrane region" description="Helical" evidence="6">
    <location>
        <begin position="54"/>
        <end position="74"/>
    </location>
</feature>
<dbReference type="InterPro" id="IPR051401">
    <property type="entry name" value="GtrA_CellWall_Glycosyl"/>
</dbReference>
<dbReference type="EMBL" id="JAALDL010000010">
    <property type="protein sequence ID" value="NGN98757.1"/>
    <property type="molecule type" value="Genomic_DNA"/>
</dbReference>
<evidence type="ECO:0000256" key="6">
    <source>
        <dbReference type="SAM" id="Phobius"/>
    </source>
</evidence>
<dbReference type="GO" id="GO:0000271">
    <property type="term" value="P:polysaccharide biosynthetic process"/>
    <property type="evidence" value="ECO:0007669"/>
    <property type="project" value="InterPro"/>
</dbReference>
<dbReference type="PANTHER" id="PTHR38459:SF1">
    <property type="entry name" value="PROPHAGE BACTOPRENOL-LINKED GLUCOSE TRANSLOCASE HOMOLOG"/>
    <property type="match status" value="1"/>
</dbReference>
<dbReference type="PANTHER" id="PTHR38459">
    <property type="entry name" value="PROPHAGE BACTOPRENOL-LINKED GLUCOSE TRANSLOCASE HOMOLOG"/>
    <property type="match status" value="1"/>
</dbReference>
<sequence length="141" mass="15512">MLAQIRKTEWTGLGTAKVVIGQLKRFSGVGIFNTVLGYGLYAFFHLFFDYATAYSLSVLIGVALSFVLNTKLVFQTKLSCAKCLRFVLVCLAQYGIGLMALKGWVEYVGVDDLLAPLLVLALTIPLGFAGFRWALMDKKMA</sequence>